<reference evidence="1" key="2">
    <citation type="submission" date="2020-09" db="EMBL/GenBank/DDBJ databases">
        <authorList>
            <person name="Sun Q."/>
            <person name="Zhou Y."/>
        </authorList>
    </citation>
    <scope>NUCLEOTIDE SEQUENCE</scope>
    <source>
        <strain evidence="1">CGMCC 1.15493</strain>
    </source>
</reference>
<dbReference type="AlphaFoldDB" id="A0A916YFL5"/>
<name>A0A916YFL5_9HYPH</name>
<organism evidence="1 2">
    <name type="scientific">Aureimonas glaciei</name>
    <dbReference type="NCBI Taxonomy" id="1776957"/>
    <lineage>
        <taxon>Bacteria</taxon>
        <taxon>Pseudomonadati</taxon>
        <taxon>Pseudomonadota</taxon>
        <taxon>Alphaproteobacteria</taxon>
        <taxon>Hyphomicrobiales</taxon>
        <taxon>Aurantimonadaceae</taxon>
        <taxon>Aureimonas</taxon>
    </lineage>
</organism>
<dbReference type="Proteomes" id="UP000613160">
    <property type="component" value="Unassembled WGS sequence"/>
</dbReference>
<evidence type="ECO:0000313" key="2">
    <source>
        <dbReference type="Proteomes" id="UP000613160"/>
    </source>
</evidence>
<protein>
    <submittedName>
        <fullName evidence="1">Uncharacterized protein</fullName>
    </submittedName>
</protein>
<keyword evidence="2" id="KW-1185">Reference proteome</keyword>
<accession>A0A916YFL5</accession>
<evidence type="ECO:0000313" key="1">
    <source>
        <dbReference type="EMBL" id="GGD43257.1"/>
    </source>
</evidence>
<proteinExistence type="predicted"/>
<dbReference type="RefSeq" id="WP_188855398.1">
    <property type="nucleotide sequence ID" value="NZ_BMJJ01000022.1"/>
</dbReference>
<sequence length="103" mass="11326">MIHPDDIDGLIGALQPHLDGGRVGYAGLFSPVQLNYHGMWSEIIAVIADLSNQDFDHPYVRRLREEMHGIVDSGALPPEVFAVNTTFHGREALEDHQPARAAA</sequence>
<reference evidence="1" key="1">
    <citation type="journal article" date="2014" name="Int. J. Syst. Evol. Microbiol.">
        <title>Complete genome sequence of Corynebacterium casei LMG S-19264T (=DSM 44701T), isolated from a smear-ripened cheese.</title>
        <authorList>
            <consortium name="US DOE Joint Genome Institute (JGI-PGF)"/>
            <person name="Walter F."/>
            <person name="Albersmeier A."/>
            <person name="Kalinowski J."/>
            <person name="Ruckert C."/>
        </authorList>
    </citation>
    <scope>NUCLEOTIDE SEQUENCE</scope>
    <source>
        <strain evidence="1">CGMCC 1.15493</strain>
    </source>
</reference>
<dbReference type="EMBL" id="BMJJ01000022">
    <property type="protein sequence ID" value="GGD43257.1"/>
    <property type="molecule type" value="Genomic_DNA"/>
</dbReference>
<comment type="caution">
    <text evidence="1">The sequence shown here is derived from an EMBL/GenBank/DDBJ whole genome shotgun (WGS) entry which is preliminary data.</text>
</comment>
<gene>
    <name evidence="1" type="ORF">GCM10011335_52380</name>
</gene>